<feature type="domain" description="Alanine racemase N-terminal" evidence="4">
    <location>
        <begin position="2"/>
        <end position="208"/>
    </location>
</feature>
<reference evidence="6" key="1">
    <citation type="journal article" date="2019" name="Int. J. Syst. Evol. Microbiol.">
        <title>Halobacteriovorax valvorus sp. nov., a novel prokaryotic predator isolated from coastal seawater of China.</title>
        <authorList>
            <person name="Chen M.-X."/>
        </authorList>
    </citation>
    <scope>NUCLEOTIDE SEQUENCE [LARGE SCALE GENOMIC DNA]</scope>
    <source>
        <strain evidence="6">BL9</strain>
    </source>
</reference>
<dbReference type="EMBL" id="QDKL01000003">
    <property type="protein sequence ID" value="RZF20750.1"/>
    <property type="molecule type" value="Genomic_DNA"/>
</dbReference>
<evidence type="ECO:0000256" key="2">
    <source>
        <dbReference type="HAMAP-Rule" id="MF_02087"/>
    </source>
</evidence>
<dbReference type="PANTHER" id="PTHR10146">
    <property type="entry name" value="PROLINE SYNTHETASE CO-TRANSCRIBED BACTERIAL HOMOLOG PROTEIN"/>
    <property type="match status" value="1"/>
</dbReference>
<evidence type="ECO:0000313" key="6">
    <source>
        <dbReference type="Proteomes" id="UP000443582"/>
    </source>
</evidence>
<accession>A0ABY0IE38</accession>
<dbReference type="InterPro" id="IPR001608">
    <property type="entry name" value="Ala_racemase_N"/>
</dbReference>
<dbReference type="InterPro" id="IPR011078">
    <property type="entry name" value="PyrdxlP_homeostasis"/>
</dbReference>
<protein>
    <recommendedName>
        <fullName evidence="2">Pyridoxal phosphate homeostasis protein</fullName>
        <shortName evidence="2">PLP homeostasis protein</shortName>
    </recommendedName>
</protein>
<evidence type="ECO:0000256" key="3">
    <source>
        <dbReference type="RuleBase" id="RU004514"/>
    </source>
</evidence>
<keyword evidence="6" id="KW-1185">Reference proteome</keyword>
<proteinExistence type="inferred from homology"/>
<dbReference type="CDD" id="cd00635">
    <property type="entry name" value="PLPDE_III_YBL036c_like"/>
    <property type="match status" value="1"/>
</dbReference>
<dbReference type="PROSITE" id="PS01211">
    <property type="entry name" value="UPF0001"/>
    <property type="match status" value="1"/>
</dbReference>
<feature type="modified residue" description="N6-(pyridoxal phosphate)lysine" evidence="2">
    <location>
        <position position="24"/>
    </location>
</feature>
<comment type="caution">
    <text evidence="5">The sequence shown here is derived from an EMBL/GenBank/DDBJ whole genome shotgun (WGS) entry which is preliminary data.</text>
</comment>
<dbReference type="InterPro" id="IPR029066">
    <property type="entry name" value="PLP-binding_barrel"/>
</dbReference>
<keyword evidence="1 2" id="KW-0663">Pyridoxal phosphate</keyword>
<sequence>MITKNYQKILDEIGDKNKLMAVTKYSEFDDIKEVYDLGHRDFGENRIESLLPKALKAQELGLSDIRWHFIGHIQSKKISKITQVPNLKSVQSLDSIKHMKIFDEKLARPLDFYIQVNTSAEEQKGGLWDSSTVQEFYNAAKELKNINIVGLMTMAAASGLPPRESFQKLVDIRNEIDPNLKLSMGMSGDMKVALELGSDCIRVGSAIFKS</sequence>
<organism evidence="5 6">
    <name type="scientific">Halobacteriovorax vibrionivorans</name>
    <dbReference type="NCBI Taxonomy" id="2152716"/>
    <lineage>
        <taxon>Bacteria</taxon>
        <taxon>Pseudomonadati</taxon>
        <taxon>Bdellovibrionota</taxon>
        <taxon>Bacteriovoracia</taxon>
        <taxon>Bacteriovoracales</taxon>
        <taxon>Halobacteriovoraceae</taxon>
        <taxon>Halobacteriovorax</taxon>
    </lineage>
</organism>
<evidence type="ECO:0000259" key="4">
    <source>
        <dbReference type="Pfam" id="PF01168"/>
    </source>
</evidence>
<dbReference type="SUPFAM" id="SSF51419">
    <property type="entry name" value="PLP-binding barrel"/>
    <property type="match status" value="1"/>
</dbReference>
<dbReference type="Pfam" id="PF01168">
    <property type="entry name" value="Ala_racemase_N"/>
    <property type="match status" value="1"/>
</dbReference>
<comment type="similarity">
    <text evidence="2 3">Belongs to the pyridoxal phosphate-binding protein YggS/PROSC family.</text>
</comment>
<comment type="function">
    <text evidence="2">Pyridoxal 5'-phosphate (PLP)-binding protein, which is involved in PLP homeostasis.</text>
</comment>
<dbReference type="RefSeq" id="WP_115362885.1">
    <property type="nucleotide sequence ID" value="NZ_QDKL01000003.1"/>
</dbReference>
<name>A0ABY0IE38_9BACT</name>
<evidence type="ECO:0000256" key="1">
    <source>
        <dbReference type="ARBA" id="ARBA00022898"/>
    </source>
</evidence>
<gene>
    <name evidence="5" type="ORF">DAY19_12250</name>
</gene>
<dbReference type="Proteomes" id="UP000443582">
    <property type="component" value="Unassembled WGS sequence"/>
</dbReference>
<dbReference type="Gene3D" id="3.20.20.10">
    <property type="entry name" value="Alanine racemase"/>
    <property type="match status" value="1"/>
</dbReference>
<dbReference type="HAMAP" id="MF_02087">
    <property type="entry name" value="PLP_homeostasis"/>
    <property type="match status" value="1"/>
</dbReference>
<evidence type="ECO:0000313" key="5">
    <source>
        <dbReference type="EMBL" id="RZF20750.1"/>
    </source>
</evidence>
<dbReference type="PANTHER" id="PTHR10146:SF14">
    <property type="entry name" value="PYRIDOXAL PHOSPHATE HOMEOSTASIS PROTEIN"/>
    <property type="match status" value="1"/>
</dbReference>
<dbReference type="PIRSF" id="PIRSF004848">
    <property type="entry name" value="YBL036c_PLPDEIII"/>
    <property type="match status" value="1"/>
</dbReference>
<dbReference type="NCBIfam" id="TIGR00044">
    <property type="entry name" value="YggS family pyridoxal phosphate-dependent enzyme"/>
    <property type="match status" value="1"/>
</dbReference>